<evidence type="ECO:0000313" key="2">
    <source>
        <dbReference type="EMBL" id="KAK7535096.1"/>
    </source>
</evidence>
<accession>A0ABR1LKM7</accession>
<evidence type="ECO:0000313" key="3">
    <source>
        <dbReference type="Proteomes" id="UP001360953"/>
    </source>
</evidence>
<dbReference type="GeneID" id="92033698"/>
<keyword evidence="1" id="KW-0472">Membrane</keyword>
<evidence type="ECO:0008006" key="4">
    <source>
        <dbReference type="Google" id="ProtNLM"/>
    </source>
</evidence>
<keyword evidence="3" id="KW-1185">Reference proteome</keyword>
<proteinExistence type="predicted"/>
<keyword evidence="1" id="KW-1133">Transmembrane helix</keyword>
<evidence type="ECO:0000256" key="1">
    <source>
        <dbReference type="SAM" id="Phobius"/>
    </source>
</evidence>
<dbReference type="EMBL" id="JBBPEH010000008">
    <property type="protein sequence ID" value="KAK7535096.1"/>
    <property type="molecule type" value="Genomic_DNA"/>
</dbReference>
<feature type="non-terminal residue" evidence="2">
    <location>
        <position position="94"/>
    </location>
</feature>
<name>A0ABR1LKM7_9PEZI</name>
<gene>
    <name evidence="2" type="ORF">J3D65DRAFT_630049</name>
</gene>
<feature type="transmembrane region" description="Helical" evidence="1">
    <location>
        <begin position="12"/>
        <end position="34"/>
    </location>
</feature>
<comment type="caution">
    <text evidence="2">The sequence shown here is derived from an EMBL/GenBank/DDBJ whole genome shotgun (WGS) entry which is preliminary data.</text>
</comment>
<sequence length="94" mass="10616">MGQAPNRERRGRVCHCFCYQASVSGAWALFLYVVCTCCAETAMVEHQIPVPYPTPWFLDTGSKMMGQDISPTVRDRNKSCRRLCLHDSSSLDEV</sequence>
<keyword evidence="1" id="KW-0812">Transmembrane</keyword>
<protein>
    <recommendedName>
        <fullName evidence="4">Secreted protein</fullName>
    </recommendedName>
</protein>
<reference evidence="2 3" key="1">
    <citation type="submission" date="2024-04" db="EMBL/GenBank/DDBJ databases">
        <title>Phyllosticta paracitricarpa is synonymous to the EU quarantine fungus P. citricarpa based on phylogenomic analyses.</title>
        <authorList>
            <consortium name="Lawrence Berkeley National Laboratory"/>
            <person name="Van ingen-buijs V.A."/>
            <person name="Van westerhoven A.C."/>
            <person name="Haridas S."/>
            <person name="Skiadas P."/>
            <person name="Martin F."/>
            <person name="Groenewald J.Z."/>
            <person name="Crous P.W."/>
            <person name="Seidl M.F."/>
        </authorList>
    </citation>
    <scope>NUCLEOTIDE SEQUENCE [LARGE SCALE GENOMIC DNA]</scope>
    <source>
        <strain evidence="2 3">CPC 17464</strain>
    </source>
</reference>
<organism evidence="2 3">
    <name type="scientific">Phyllosticta citribraziliensis</name>
    <dbReference type="NCBI Taxonomy" id="989973"/>
    <lineage>
        <taxon>Eukaryota</taxon>
        <taxon>Fungi</taxon>
        <taxon>Dikarya</taxon>
        <taxon>Ascomycota</taxon>
        <taxon>Pezizomycotina</taxon>
        <taxon>Dothideomycetes</taxon>
        <taxon>Dothideomycetes incertae sedis</taxon>
        <taxon>Botryosphaeriales</taxon>
        <taxon>Phyllostictaceae</taxon>
        <taxon>Phyllosticta</taxon>
    </lineage>
</organism>
<dbReference type="Proteomes" id="UP001360953">
    <property type="component" value="Unassembled WGS sequence"/>
</dbReference>
<dbReference type="RefSeq" id="XP_066653821.1">
    <property type="nucleotide sequence ID" value="XM_066800792.1"/>
</dbReference>